<keyword evidence="4" id="KW-1185">Reference proteome</keyword>
<dbReference type="AlphaFoldDB" id="A0A4Q7M6B4"/>
<sequence>MSQPEPAPLAPAAVSGIDPRGPRFAAGVTAVLLAVAVVLGVGEATRTAALVLLIVLALSFAVGAARGAQHTWQGWVFRTLVRPRLTPPADLEDPRPPRFAQLVGLIVTGVGAVLGLVGVGAAVPVAAALAFIAAALNAVVGLCLGCELYLLGRRLRTGAASA</sequence>
<dbReference type="Proteomes" id="UP000293852">
    <property type="component" value="Unassembled WGS sequence"/>
</dbReference>
<dbReference type="RefSeq" id="WP_130415430.1">
    <property type="nucleotide sequence ID" value="NZ_SGWX01000001.1"/>
</dbReference>
<organism evidence="3 4">
    <name type="scientific">Xylanimonas ulmi</name>
    <dbReference type="NCBI Taxonomy" id="228973"/>
    <lineage>
        <taxon>Bacteria</taxon>
        <taxon>Bacillati</taxon>
        <taxon>Actinomycetota</taxon>
        <taxon>Actinomycetes</taxon>
        <taxon>Micrococcales</taxon>
        <taxon>Promicromonosporaceae</taxon>
        <taxon>Xylanimonas</taxon>
    </lineage>
</organism>
<gene>
    <name evidence="3" type="ORF">EV386_2501</name>
</gene>
<protein>
    <submittedName>
        <fullName evidence="3">Uncharacterized protein DUF4395</fullName>
    </submittedName>
</protein>
<comment type="caution">
    <text evidence="3">The sequence shown here is derived from an EMBL/GenBank/DDBJ whole genome shotgun (WGS) entry which is preliminary data.</text>
</comment>
<dbReference type="InterPro" id="IPR025508">
    <property type="entry name" value="DUF4395"/>
</dbReference>
<feature type="transmembrane region" description="Helical" evidence="1">
    <location>
        <begin position="48"/>
        <end position="68"/>
    </location>
</feature>
<keyword evidence="1" id="KW-0812">Transmembrane</keyword>
<evidence type="ECO:0000256" key="1">
    <source>
        <dbReference type="SAM" id="Phobius"/>
    </source>
</evidence>
<evidence type="ECO:0000259" key="2">
    <source>
        <dbReference type="Pfam" id="PF14340"/>
    </source>
</evidence>
<feature type="transmembrane region" description="Helical" evidence="1">
    <location>
        <begin position="102"/>
        <end position="123"/>
    </location>
</feature>
<name>A0A4Q7M6B4_9MICO</name>
<feature type="transmembrane region" description="Helical" evidence="1">
    <location>
        <begin position="24"/>
        <end position="42"/>
    </location>
</feature>
<proteinExistence type="predicted"/>
<reference evidence="3 4" key="1">
    <citation type="submission" date="2019-02" db="EMBL/GenBank/DDBJ databases">
        <title>Sequencing the genomes of 1000 actinobacteria strains.</title>
        <authorList>
            <person name="Klenk H.-P."/>
        </authorList>
    </citation>
    <scope>NUCLEOTIDE SEQUENCE [LARGE SCALE GENOMIC DNA]</scope>
    <source>
        <strain evidence="3 4">DSM 16932</strain>
    </source>
</reference>
<keyword evidence="1" id="KW-1133">Transmembrane helix</keyword>
<dbReference type="EMBL" id="SGWX01000001">
    <property type="protein sequence ID" value="RZS62182.1"/>
    <property type="molecule type" value="Genomic_DNA"/>
</dbReference>
<evidence type="ECO:0000313" key="3">
    <source>
        <dbReference type="EMBL" id="RZS62182.1"/>
    </source>
</evidence>
<keyword evidence="1" id="KW-0472">Membrane</keyword>
<feature type="transmembrane region" description="Helical" evidence="1">
    <location>
        <begin position="129"/>
        <end position="151"/>
    </location>
</feature>
<evidence type="ECO:0000313" key="4">
    <source>
        <dbReference type="Proteomes" id="UP000293852"/>
    </source>
</evidence>
<dbReference type="OrthoDB" id="345402at2"/>
<feature type="domain" description="DUF4395" evidence="2">
    <location>
        <begin position="17"/>
        <end position="154"/>
    </location>
</feature>
<accession>A0A4Q7M6B4</accession>
<dbReference type="Pfam" id="PF14340">
    <property type="entry name" value="DUF4395"/>
    <property type="match status" value="1"/>
</dbReference>